<dbReference type="Proteomes" id="UP000265520">
    <property type="component" value="Unassembled WGS sequence"/>
</dbReference>
<accession>A0A392M3J8</accession>
<dbReference type="PANTHER" id="PTHR31099:SF49">
    <property type="entry name" value="MYOSIN HEAVY CHAIN-LIKE PROTEIN"/>
    <property type="match status" value="1"/>
</dbReference>
<sequence>KEVAERCQILAFDFGEMNYSSKYTTPMSVQLFRERIKVSGFGNEDDVAVDPAGEGEVVTSSSGRPFTGFEAAIPKVMNVAPSQLHPNSWAFVTAFELVCLGLGLEPSVGPARPGHVSPIASNFKNYQNSFFRVRCGPGCSDLMYDGEGEPLFPFYWTPKPRVIKGVNFSTLSEFEVQTMEFLESLSLMAIRDLLDRETDHPSLIGYLKRMRTVPESGWAIFLSKVKEKKSLPDPATEAQLMIDEDASKGEKRKKKNEEGRISLLVPGKGEQVSADAATEGEVAEAFQPDAKKKKMMTRSVKSRTVGITHNSAKGGATVPCAPSTGTEVPPPIAASSLGAVGSRVRPSSFSGAPPSKVNEIKSQHRDEVSGLEKKHKDEIDELKRQHLASLKELRESLSGEVTRLEGVVKELTRIRDDALASLGLLQEEKKGWESTVEGLKESMALMYSDGFENATALVKVLFPEIDQSRLAEADIMKKVVGDALASYLRQDISYFARHLILEASCLWQGISYYARHLILETSRRRRGISYFARHLILGGIPPWARRLTWEESKAQKPNQR</sequence>
<gene>
    <name evidence="2" type="ORF">A2U01_0002659</name>
</gene>
<protein>
    <submittedName>
        <fullName evidence="2">Uncharacterized protein</fullName>
    </submittedName>
</protein>
<evidence type="ECO:0000313" key="2">
    <source>
        <dbReference type="EMBL" id="MCH81866.1"/>
    </source>
</evidence>
<reference evidence="2 3" key="1">
    <citation type="journal article" date="2018" name="Front. Plant Sci.">
        <title>Red Clover (Trifolium pratense) and Zigzag Clover (T. medium) - A Picture of Genomic Similarities and Differences.</title>
        <authorList>
            <person name="Dluhosova J."/>
            <person name="Istvanek J."/>
            <person name="Nedelnik J."/>
            <person name="Repkova J."/>
        </authorList>
    </citation>
    <scope>NUCLEOTIDE SEQUENCE [LARGE SCALE GENOMIC DNA]</scope>
    <source>
        <strain evidence="3">cv. 10/8</strain>
        <tissue evidence="2">Leaf</tissue>
    </source>
</reference>
<evidence type="ECO:0000313" key="3">
    <source>
        <dbReference type="Proteomes" id="UP000265520"/>
    </source>
</evidence>
<dbReference type="PANTHER" id="PTHR31099">
    <property type="entry name" value="OS06G0165300 PROTEIN"/>
    <property type="match status" value="1"/>
</dbReference>
<evidence type="ECO:0000256" key="1">
    <source>
        <dbReference type="SAM" id="MobiDB-lite"/>
    </source>
</evidence>
<organism evidence="2 3">
    <name type="scientific">Trifolium medium</name>
    <dbReference type="NCBI Taxonomy" id="97028"/>
    <lineage>
        <taxon>Eukaryota</taxon>
        <taxon>Viridiplantae</taxon>
        <taxon>Streptophyta</taxon>
        <taxon>Embryophyta</taxon>
        <taxon>Tracheophyta</taxon>
        <taxon>Spermatophyta</taxon>
        <taxon>Magnoliopsida</taxon>
        <taxon>eudicotyledons</taxon>
        <taxon>Gunneridae</taxon>
        <taxon>Pentapetalae</taxon>
        <taxon>rosids</taxon>
        <taxon>fabids</taxon>
        <taxon>Fabales</taxon>
        <taxon>Fabaceae</taxon>
        <taxon>Papilionoideae</taxon>
        <taxon>50 kb inversion clade</taxon>
        <taxon>NPAAA clade</taxon>
        <taxon>Hologalegina</taxon>
        <taxon>IRL clade</taxon>
        <taxon>Trifolieae</taxon>
        <taxon>Trifolium</taxon>
    </lineage>
</organism>
<feature type="compositionally biased region" description="Basic and acidic residues" evidence="1">
    <location>
        <begin position="245"/>
        <end position="259"/>
    </location>
</feature>
<dbReference type="AlphaFoldDB" id="A0A392M3J8"/>
<comment type="caution">
    <text evidence="2">The sequence shown here is derived from an EMBL/GenBank/DDBJ whole genome shotgun (WGS) entry which is preliminary data.</text>
</comment>
<feature type="region of interest" description="Disordered" evidence="1">
    <location>
        <begin position="338"/>
        <end position="376"/>
    </location>
</feature>
<keyword evidence="3" id="KW-1185">Reference proteome</keyword>
<feature type="compositionally biased region" description="Basic and acidic residues" evidence="1">
    <location>
        <begin position="358"/>
        <end position="376"/>
    </location>
</feature>
<name>A0A392M3J8_9FABA</name>
<dbReference type="EMBL" id="LXQA010002884">
    <property type="protein sequence ID" value="MCH81866.1"/>
    <property type="molecule type" value="Genomic_DNA"/>
</dbReference>
<proteinExistence type="predicted"/>
<feature type="non-terminal residue" evidence="2">
    <location>
        <position position="1"/>
    </location>
</feature>
<feature type="region of interest" description="Disordered" evidence="1">
    <location>
        <begin position="233"/>
        <end position="259"/>
    </location>
</feature>